<dbReference type="SMART" id="SM00421">
    <property type="entry name" value="HTH_LUXR"/>
    <property type="match status" value="1"/>
</dbReference>
<evidence type="ECO:0000256" key="2">
    <source>
        <dbReference type="ARBA" id="ARBA00023015"/>
    </source>
</evidence>
<dbReference type="Proteomes" id="UP000298246">
    <property type="component" value="Unassembled WGS sequence"/>
</dbReference>
<dbReference type="EMBL" id="MYFO01000007">
    <property type="protein sequence ID" value="TFE89231.1"/>
    <property type="molecule type" value="Genomic_DNA"/>
</dbReference>
<dbReference type="InterPro" id="IPR039420">
    <property type="entry name" value="WalR-like"/>
</dbReference>
<dbReference type="SUPFAM" id="SSF52172">
    <property type="entry name" value="CheY-like"/>
    <property type="match status" value="1"/>
</dbReference>
<protein>
    <submittedName>
        <fullName evidence="8">Two-component system response regulator</fullName>
    </submittedName>
</protein>
<dbReference type="Pfam" id="PF00196">
    <property type="entry name" value="GerE"/>
    <property type="match status" value="1"/>
</dbReference>
<evidence type="ECO:0000313" key="9">
    <source>
        <dbReference type="Proteomes" id="UP000298246"/>
    </source>
</evidence>
<dbReference type="GO" id="GO:0000160">
    <property type="term" value="P:phosphorelay signal transduction system"/>
    <property type="evidence" value="ECO:0007669"/>
    <property type="project" value="InterPro"/>
</dbReference>
<keyword evidence="2" id="KW-0805">Transcription regulation</keyword>
<evidence type="ECO:0000256" key="4">
    <source>
        <dbReference type="ARBA" id="ARBA00023163"/>
    </source>
</evidence>
<dbReference type="InterPro" id="IPR000792">
    <property type="entry name" value="Tscrpt_reg_LuxR_C"/>
</dbReference>
<dbReference type="PROSITE" id="PS50043">
    <property type="entry name" value="HTH_LUXR_2"/>
    <property type="match status" value="1"/>
</dbReference>
<dbReference type="OrthoDB" id="118459at2"/>
<dbReference type="InterPro" id="IPR011006">
    <property type="entry name" value="CheY-like_superfamily"/>
</dbReference>
<dbReference type="InterPro" id="IPR001789">
    <property type="entry name" value="Sig_transdc_resp-reg_receiver"/>
</dbReference>
<dbReference type="InterPro" id="IPR058245">
    <property type="entry name" value="NreC/VraR/RcsB-like_REC"/>
</dbReference>
<accession>A0A4Y8Q573</accession>
<reference evidence="8 9" key="1">
    <citation type="submission" date="2017-03" db="EMBL/GenBank/DDBJ databases">
        <title>Isolation of Levoglucosan Utilizing Bacteria.</title>
        <authorList>
            <person name="Arya A.S."/>
        </authorList>
    </citation>
    <scope>NUCLEOTIDE SEQUENCE [LARGE SCALE GENOMIC DNA]</scope>
    <source>
        <strain evidence="8 9">MEC069</strain>
    </source>
</reference>
<evidence type="ECO:0000256" key="3">
    <source>
        <dbReference type="ARBA" id="ARBA00023125"/>
    </source>
</evidence>
<keyword evidence="1 5" id="KW-0597">Phosphoprotein</keyword>
<feature type="domain" description="HTH luxR-type" evidence="6">
    <location>
        <begin position="141"/>
        <end position="206"/>
    </location>
</feature>
<keyword evidence="3" id="KW-0238">DNA-binding</keyword>
<dbReference type="Gene3D" id="3.40.50.2300">
    <property type="match status" value="1"/>
</dbReference>
<dbReference type="PANTHER" id="PTHR43214:SF1">
    <property type="entry name" value="TRANSCRIPTIONAL REGULATORY PROTEIN COMA"/>
    <property type="match status" value="1"/>
</dbReference>
<gene>
    <name evidence="8" type="ORF">B5M42_07135</name>
</gene>
<evidence type="ECO:0000259" key="6">
    <source>
        <dbReference type="PROSITE" id="PS50043"/>
    </source>
</evidence>
<organism evidence="8 9">
    <name type="scientific">Paenibacillus athensensis</name>
    <dbReference type="NCBI Taxonomy" id="1967502"/>
    <lineage>
        <taxon>Bacteria</taxon>
        <taxon>Bacillati</taxon>
        <taxon>Bacillota</taxon>
        <taxon>Bacilli</taxon>
        <taxon>Bacillales</taxon>
        <taxon>Paenibacillaceae</taxon>
        <taxon>Paenibacillus</taxon>
    </lineage>
</organism>
<evidence type="ECO:0000313" key="8">
    <source>
        <dbReference type="EMBL" id="TFE89231.1"/>
    </source>
</evidence>
<dbReference type="PANTHER" id="PTHR43214">
    <property type="entry name" value="TWO-COMPONENT RESPONSE REGULATOR"/>
    <property type="match status" value="1"/>
</dbReference>
<evidence type="ECO:0000259" key="7">
    <source>
        <dbReference type="PROSITE" id="PS50110"/>
    </source>
</evidence>
<dbReference type="SMART" id="SM00448">
    <property type="entry name" value="REC"/>
    <property type="match status" value="1"/>
</dbReference>
<keyword evidence="9" id="KW-1185">Reference proteome</keyword>
<dbReference type="InterPro" id="IPR016032">
    <property type="entry name" value="Sig_transdc_resp-reg_C-effctor"/>
</dbReference>
<dbReference type="SUPFAM" id="SSF46894">
    <property type="entry name" value="C-terminal effector domain of the bipartite response regulators"/>
    <property type="match status" value="1"/>
</dbReference>
<feature type="modified residue" description="4-aspartylphosphate" evidence="5">
    <location>
        <position position="56"/>
    </location>
</feature>
<dbReference type="GO" id="GO:0006355">
    <property type="term" value="P:regulation of DNA-templated transcription"/>
    <property type="evidence" value="ECO:0007669"/>
    <property type="project" value="InterPro"/>
</dbReference>
<dbReference type="Pfam" id="PF00072">
    <property type="entry name" value="Response_reg"/>
    <property type="match status" value="1"/>
</dbReference>
<evidence type="ECO:0000256" key="1">
    <source>
        <dbReference type="ARBA" id="ARBA00022553"/>
    </source>
</evidence>
<feature type="domain" description="Response regulatory" evidence="7">
    <location>
        <begin position="5"/>
        <end position="121"/>
    </location>
</feature>
<name>A0A4Y8Q573_9BACL</name>
<sequence length="210" mass="23972">MNPVKALIVEDHPLMANATKHILEQVDRIVVVGTAYSGQQAVEMADEFEPDIVFLDYHLPDDFGSRVAVRLKEKFPYMHIVIFTGIDVSEVYNQLLEIGISGIMSKEASEKTIRNLINCILDNYTMVPLAMYRQMRIGGETPILEVVLTDDEVTIMSMIVKGATHDVIAEQIHASRRSVDNYVRRIYEKFGVKNRVQAIERFVKSKYYSE</sequence>
<keyword evidence="4" id="KW-0804">Transcription</keyword>
<dbReference type="PROSITE" id="PS50110">
    <property type="entry name" value="RESPONSE_REGULATORY"/>
    <property type="match status" value="1"/>
</dbReference>
<comment type="caution">
    <text evidence="8">The sequence shown here is derived from an EMBL/GenBank/DDBJ whole genome shotgun (WGS) entry which is preliminary data.</text>
</comment>
<dbReference type="CDD" id="cd06170">
    <property type="entry name" value="LuxR_C_like"/>
    <property type="match status" value="1"/>
</dbReference>
<evidence type="ECO:0000256" key="5">
    <source>
        <dbReference type="PROSITE-ProRule" id="PRU00169"/>
    </source>
</evidence>
<dbReference type="GO" id="GO:0003677">
    <property type="term" value="F:DNA binding"/>
    <property type="evidence" value="ECO:0007669"/>
    <property type="project" value="UniProtKB-KW"/>
</dbReference>
<dbReference type="CDD" id="cd17535">
    <property type="entry name" value="REC_NarL-like"/>
    <property type="match status" value="1"/>
</dbReference>
<dbReference type="AlphaFoldDB" id="A0A4Y8Q573"/>
<dbReference type="RefSeq" id="WP_134751214.1">
    <property type="nucleotide sequence ID" value="NZ_MYFO02000005.1"/>
</dbReference>
<proteinExistence type="predicted"/>